<organism evidence="2 3">
    <name type="scientific">Natronomonas salsuginis</name>
    <dbReference type="NCBI Taxonomy" id="2217661"/>
    <lineage>
        <taxon>Archaea</taxon>
        <taxon>Methanobacteriati</taxon>
        <taxon>Methanobacteriota</taxon>
        <taxon>Stenosarchaea group</taxon>
        <taxon>Halobacteria</taxon>
        <taxon>Halobacteriales</taxon>
        <taxon>Natronomonadaceae</taxon>
        <taxon>Natronomonas</taxon>
    </lineage>
</organism>
<evidence type="ECO:0000313" key="3">
    <source>
        <dbReference type="Proteomes" id="UP000308037"/>
    </source>
</evidence>
<feature type="region of interest" description="Disordered" evidence="1">
    <location>
        <begin position="372"/>
        <end position="401"/>
    </location>
</feature>
<feature type="compositionally biased region" description="Basic and acidic residues" evidence="1">
    <location>
        <begin position="267"/>
        <end position="276"/>
    </location>
</feature>
<dbReference type="EMBL" id="QKNX01000001">
    <property type="protein sequence ID" value="TKR28372.1"/>
    <property type="molecule type" value="Genomic_DNA"/>
</dbReference>
<dbReference type="RefSeq" id="WP_137275673.1">
    <property type="nucleotide sequence ID" value="NZ_QKNX01000001.1"/>
</dbReference>
<feature type="region of interest" description="Disordered" evidence="1">
    <location>
        <begin position="267"/>
        <end position="345"/>
    </location>
</feature>
<dbReference type="Proteomes" id="UP000308037">
    <property type="component" value="Unassembled WGS sequence"/>
</dbReference>
<protein>
    <submittedName>
        <fullName evidence="2">Acyltransferase</fullName>
    </submittedName>
</protein>
<keyword evidence="2" id="KW-0808">Transferase</keyword>
<dbReference type="Gene3D" id="2.160.10.10">
    <property type="entry name" value="Hexapeptide repeat proteins"/>
    <property type="match status" value="1"/>
</dbReference>
<feature type="compositionally biased region" description="Acidic residues" evidence="1">
    <location>
        <begin position="299"/>
        <end position="314"/>
    </location>
</feature>
<reference evidence="2 3" key="1">
    <citation type="submission" date="2019-04" db="EMBL/GenBank/DDBJ databases">
        <title>Natronomonas sp. F20-122 a newhaloarchaeon isolated from a saline saltern of Isla Bacuta, Huelva, Spain.</title>
        <authorList>
            <person name="Duran-Viseras A."/>
            <person name="Sanchez-Porro C."/>
            <person name="Ventosa A."/>
        </authorList>
    </citation>
    <scope>NUCLEOTIDE SEQUENCE [LARGE SCALE GENOMIC DNA]</scope>
    <source>
        <strain evidence="2 3">F20-122</strain>
    </source>
</reference>
<feature type="compositionally biased region" description="Acidic residues" evidence="1">
    <location>
        <begin position="392"/>
        <end position="401"/>
    </location>
</feature>
<dbReference type="OrthoDB" id="105377at2157"/>
<feature type="compositionally biased region" description="Low complexity" evidence="1">
    <location>
        <begin position="382"/>
        <end position="391"/>
    </location>
</feature>
<sequence length="401" mass="41995">MFGSDPLEALAIPDGTHVKERDLVTDGDVLVGGQSVVELGVRGGSVLAGERVTFGGDIEADGDCRLDMWCEVDGNVLVGSDAYLGERVHITGQLIVSGDLDIGDDVDIERGFEANGWIVIRNPMPTIVFLFVYLSHLLHIGEEEAAEEVAAEAFDDRDAEPATIPRGSRVSDDAWRVSTPASIGDDCRLHGNIRAAEIEVGRNTEVFGSLRSKGPIRIGNGTVVHGDVTTRGGDVTIEPGVHVRGDISCDRCELSEIADVDGTIRAREGIRFEEPPNRAVETGADGASSQTPPDREVDGDGEDGAGSDDGDDGSESERAVSPAVVPIGDGALPKPESGSNATLKTAAEVYPGADRIAAVVPLGENDIEWDALDDRRSNGSGADDVAAIIADAEVDPGPDGR</sequence>
<evidence type="ECO:0000313" key="2">
    <source>
        <dbReference type="EMBL" id="TKR28372.1"/>
    </source>
</evidence>
<dbReference type="SUPFAM" id="SSF51161">
    <property type="entry name" value="Trimeric LpxA-like enzymes"/>
    <property type="match status" value="1"/>
</dbReference>
<dbReference type="AlphaFoldDB" id="A0A4U5JG40"/>
<comment type="caution">
    <text evidence="2">The sequence shown here is derived from an EMBL/GenBank/DDBJ whole genome shotgun (WGS) entry which is preliminary data.</text>
</comment>
<keyword evidence="2" id="KW-0012">Acyltransferase</keyword>
<proteinExistence type="predicted"/>
<dbReference type="InterPro" id="IPR011004">
    <property type="entry name" value="Trimer_LpxA-like_sf"/>
</dbReference>
<name>A0A4U5JG40_9EURY</name>
<keyword evidence="3" id="KW-1185">Reference proteome</keyword>
<gene>
    <name evidence="2" type="ORF">DM868_04725</name>
</gene>
<evidence type="ECO:0000256" key="1">
    <source>
        <dbReference type="SAM" id="MobiDB-lite"/>
    </source>
</evidence>
<accession>A0A4U5JG40</accession>
<dbReference type="GO" id="GO:0016746">
    <property type="term" value="F:acyltransferase activity"/>
    <property type="evidence" value="ECO:0007669"/>
    <property type="project" value="UniProtKB-KW"/>
</dbReference>